<dbReference type="EMBL" id="JAMXFF010000007">
    <property type="protein sequence ID" value="MCT7966082.1"/>
    <property type="molecule type" value="Genomic_DNA"/>
</dbReference>
<evidence type="ECO:0000313" key="2">
    <source>
        <dbReference type="EMBL" id="MCT7966082.1"/>
    </source>
</evidence>
<dbReference type="Proteomes" id="UP001525890">
    <property type="component" value="Unassembled WGS sequence"/>
</dbReference>
<feature type="chain" id="PRO_5045208995" evidence="1">
    <location>
        <begin position="25"/>
        <end position="134"/>
    </location>
</feature>
<dbReference type="RefSeq" id="WP_368005726.1">
    <property type="nucleotide sequence ID" value="NZ_JAMXFF010000007.1"/>
</dbReference>
<name>A0ABT2MRN8_9CYAN</name>
<evidence type="ECO:0000256" key="1">
    <source>
        <dbReference type="SAM" id="SignalP"/>
    </source>
</evidence>
<feature type="signal peptide" evidence="1">
    <location>
        <begin position="1"/>
        <end position="24"/>
    </location>
</feature>
<reference evidence="2 3" key="1">
    <citation type="journal article" date="2022" name="Front. Microbiol.">
        <title>High genomic differentiation and limited gene flow indicate recent cryptic speciation within the genus Laspinema (cyanobacteria).</title>
        <authorList>
            <person name="Stanojkovic A."/>
            <person name="Skoupy S."/>
            <person name="Skaloud P."/>
            <person name="Dvorak P."/>
        </authorList>
    </citation>
    <scope>NUCLEOTIDE SEQUENCE [LARGE SCALE GENOMIC DNA]</scope>
    <source>
        <strain evidence="2 3">D2a</strain>
    </source>
</reference>
<accession>A0ABT2MRN8</accession>
<gene>
    <name evidence="2" type="ORF">NG799_07020</name>
</gene>
<keyword evidence="1" id="KW-0732">Signal</keyword>
<keyword evidence="3" id="KW-1185">Reference proteome</keyword>
<organism evidence="2 3">
    <name type="scientific">Laspinema palackyanum D2a</name>
    <dbReference type="NCBI Taxonomy" id="2953684"/>
    <lineage>
        <taxon>Bacteria</taxon>
        <taxon>Bacillati</taxon>
        <taxon>Cyanobacteriota</taxon>
        <taxon>Cyanophyceae</taxon>
        <taxon>Oscillatoriophycideae</taxon>
        <taxon>Oscillatoriales</taxon>
        <taxon>Laspinemataceae</taxon>
        <taxon>Laspinema</taxon>
        <taxon>Laspinema palackyanum</taxon>
    </lineage>
</organism>
<protein>
    <submittedName>
        <fullName evidence="2">Uncharacterized protein</fullName>
    </submittedName>
</protein>
<sequence>MKNTLLYSTLLGLTTLLLAPSAKAQLLPQPWVSVGVQESEPTFSVGVRGLGLGVELGLTNESAVGIDVMKFISPPLIGTISGYVGVGLYDKPNASGQDFAYSAGVQIRPDGNFFFGAGYHNLRGINGQIGFKLY</sequence>
<evidence type="ECO:0000313" key="3">
    <source>
        <dbReference type="Proteomes" id="UP001525890"/>
    </source>
</evidence>
<comment type="caution">
    <text evidence="2">The sequence shown here is derived from an EMBL/GenBank/DDBJ whole genome shotgun (WGS) entry which is preliminary data.</text>
</comment>
<proteinExistence type="predicted"/>